<comment type="caution">
    <text evidence="3">The sequence shown here is derived from an EMBL/GenBank/DDBJ whole genome shotgun (WGS) entry which is preliminary data.</text>
</comment>
<dbReference type="Proteomes" id="UP000216024">
    <property type="component" value="Unassembled WGS sequence"/>
</dbReference>
<gene>
    <name evidence="3" type="ORF">CCE28_12745</name>
</gene>
<protein>
    <recommendedName>
        <fullName evidence="5">DUF5667 domain-containing protein</fullName>
    </recommendedName>
</protein>
<evidence type="ECO:0008006" key="5">
    <source>
        <dbReference type="Google" id="ProtNLM"/>
    </source>
</evidence>
<dbReference type="RefSeq" id="WP_095134111.1">
    <property type="nucleotide sequence ID" value="NZ_NIBG01000010.1"/>
</dbReference>
<dbReference type="AlphaFoldDB" id="A0A267MJJ3"/>
<evidence type="ECO:0000256" key="1">
    <source>
        <dbReference type="SAM" id="MobiDB-lite"/>
    </source>
</evidence>
<feature type="signal peptide" evidence="2">
    <location>
        <begin position="1"/>
        <end position="25"/>
    </location>
</feature>
<evidence type="ECO:0000313" key="4">
    <source>
        <dbReference type="Proteomes" id="UP000216024"/>
    </source>
</evidence>
<reference evidence="3 4" key="1">
    <citation type="submission" date="2017-06" db="EMBL/GenBank/DDBJ databases">
        <title>Draft genome sequence of anaerobic fermentative bacterium Anaeromicrobium sediminis DY2726D isolated from West Pacific Ocean sediments.</title>
        <authorList>
            <person name="Zeng X."/>
        </authorList>
    </citation>
    <scope>NUCLEOTIDE SEQUENCE [LARGE SCALE GENOMIC DNA]</scope>
    <source>
        <strain evidence="3 4">DY2726D</strain>
    </source>
</reference>
<proteinExistence type="predicted"/>
<accession>A0A267MJJ3</accession>
<feature type="chain" id="PRO_5012537690" description="DUF5667 domain-containing protein" evidence="2">
    <location>
        <begin position="26"/>
        <end position="346"/>
    </location>
</feature>
<feature type="region of interest" description="Disordered" evidence="1">
    <location>
        <begin position="160"/>
        <end position="185"/>
    </location>
</feature>
<sequence>MKKMKSMLCLTLALTCMITTMTTFADPSTENVNGTKDSGYIVQTNLSQKYIPIRGIPVLSLEEELLKRASLNETEKNEAHKIIEDLKKHLKERDYDQVQKDYQALDRLVGNIPDEETVAEEQQRRDEEARLEYEEILAEEEKARLEYERQLKEEEEKMLQEEQRRKEEEERLIAEQQGRDEEARLEYEEILAEEEKARLEYERQLKEEEEKMLQEEQRRREEERLIAEQQKREEEERLEYERILAEEERARLEYEQQLEEQENEEQQNLEIVSLTKEEILTELTRESLKAQLKFIADRSYIAHKDMDGYMNSFDKMKEAQKANKEETAKKHAESIKMIIDYYVSFQ</sequence>
<evidence type="ECO:0000256" key="2">
    <source>
        <dbReference type="SAM" id="SignalP"/>
    </source>
</evidence>
<name>A0A267MJJ3_9FIRM</name>
<keyword evidence="2" id="KW-0732">Signal</keyword>
<dbReference type="EMBL" id="NIBG01000010">
    <property type="protein sequence ID" value="PAB59045.1"/>
    <property type="molecule type" value="Genomic_DNA"/>
</dbReference>
<feature type="region of interest" description="Disordered" evidence="1">
    <location>
        <begin position="208"/>
        <end position="236"/>
    </location>
</feature>
<evidence type="ECO:0000313" key="3">
    <source>
        <dbReference type="EMBL" id="PAB59045.1"/>
    </source>
</evidence>
<keyword evidence="4" id="KW-1185">Reference proteome</keyword>
<organism evidence="3 4">
    <name type="scientific">Anaeromicrobium sediminis</name>
    <dbReference type="NCBI Taxonomy" id="1478221"/>
    <lineage>
        <taxon>Bacteria</taxon>
        <taxon>Bacillati</taxon>
        <taxon>Bacillota</taxon>
        <taxon>Clostridia</taxon>
        <taxon>Peptostreptococcales</taxon>
        <taxon>Thermotaleaceae</taxon>
        <taxon>Anaeromicrobium</taxon>
    </lineage>
</organism>